<evidence type="ECO:0000313" key="5">
    <source>
        <dbReference type="Proteomes" id="UP001522816"/>
    </source>
</evidence>
<keyword evidence="5" id="KW-1185">Reference proteome</keyword>
<feature type="domain" description="DUF1541" evidence="3">
    <location>
        <begin position="124"/>
        <end position="174"/>
    </location>
</feature>
<feature type="chain" id="PRO_5045523553" evidence="2">
    <location>
        <begin position="28"/>
        <end position="244"/>
    </location>
</feature>
<organism evidence="4 5">
    <name type="scientific">Apilactobacillus nanyangensis</name>
    <dbReference type="NCBI Taxonomy" id="2799579"/>
    <lineage>
        <taxon>Bacteria</taxon>
        <taxon>Bacillati</taxon>
        <taxon>Bacillota</taxon>
        <taxon>Bacilli</taxon>
        <taxon>Lactobacillales</taxon>
        <taxon>Lactobacillaceae</taxon>
        <taxon>Apilactobacillus</taxon>
    </lineage>
</organism>
<evidence type="ECO:0000259" key="3">
    <source>
        <dbReference type="Pfam" id="PF07563"/>
    </source>
</evidence>
<feature type="signal peptide" evidence="2">
    <location>
        <begin position="1"/>
        <end position="27"/>
    </location>
</feature>
<keyword evidence="2" id="KW-0732">Signal</keyword>
<evidence type="ECO:0000256" key="2">
    <source>
        <dbReference type="SAM" id="SignalP"/>
    </source>
</evidence>
<dbReference type="InterPro" id="IPR011438">
    <property type="entry name" value="DUF1541"/>
</dbReference>
<dbReference type="Gene3D" id="2.30.30.1210">
    <property type="entry name" value="Domain of unknown function DUF1541"/>
    <property type="match status" value="1"/>
</dbReference>
<evidence type="ECO:0000256" key="1">
    <source>
        <dbReference type="SAM" id="MobiDB-lite"/>
    </source>
</evidence>
<sequence length="244" mass="26997">MKKRNIITSLSVAALSLSLLSGVAANADSMSNMHDMSSMKMAKKSTKKTTKKSAKKSSMKMTKKSSKKKAAGKKSTMKMSKKSSKKMSMKHSMKSGMMMDGLEMNMNSKLPKGLKKATHTKFHVGQKVTLKAKHMEGMYNAKATVAGVYKTNLYEIDFMPTNGGKMVKNHKWVVSSELKAKGALKAGKKVTVLADHMYDMKGAKGKIVKVHKGPAYVVTFKDTKTHMVMKNHKWLTQQELKAIK</sequence>
<dbReference type="Proteomes" id="UP001522816">
    <property type="component" value="Unassembled WGS sequence"/>
</dbReference>
<feature type="domain" description="DUF1541" evidence="3">
    <location>
        <begin position="187"/>
        <end position="237"/>
    </location>
</feature>
<dbReference type="EMBL" id="JAJIAR010000024">
    <property type="protein sequence ID" value="MCK8612215.1"/>
    <property type="molecule type" value="Genomic_DNA"/>
</dbReference>
<feature type="compositionally biased region" description="Basic residues" evidence="1">
    <location>
        <begin position="41"/>
        <end position="91"/>
    </location>
</feature>
<accession>A0ABT0HZ67</accession>
<name>A0ABT0HZ67_9LACO</name>
<proteinExistence type="predicted"/>
<feature type="region of interest" description="Disordered" evidence="1">
    <location>
        <begin position="37"/>
        <end position="91"/>
    </location>
</feature>
<protein>
    <submittedName>
        <fullName evidence="4">YdhK family protein</fullName>
    </submittedName>
</protein>
<reference evidence="4 5" key="1">
    <citation type="submission" date="2021-11" db="EMBL/GenBank/DDBJ databases">
        <title>Comparative genomics of bee honey and flower isolates.</title>
        <authorList>
            <person name="Bechtner J.D."/>
            <person name="Gallus M.K."/>
            <person name="Ehrmann M."/>
        </authorList>
    </citation>
    <scope>NUCLEOTIDE SEQUENCE [LARGE SCALE GENOMIC DNA]</scope>
    <source>
        <strain evidence="4 5">7</strain>
    </source>
</reference>
<evidence type="ECO:0000313" key="4">
    <source>
        <dbReference type="EMBL" id="MCK8612215.1"/>
    </source>
</evidence>
<comment type="caution">
    <text evidence="4">The sequence shown here is derived from an EMBL/GenBank/DDBJ whole genome shotgun (WGS) entry which is preliminary data.</text>
</comment>
<dbReference type="RefSeq" id="WP_248596925.1">
    <property type="nucleotide sequence ID" value="NZ_JAJIAR010000024.1"/>
</dbReference>
<gene>
    <name evidence="4" type="ORF">LNP10_06900</name>
</gene>
<dbReference type="Pfam" id="PF07563">
    <property type="entry name" value="DUF1541"/>
    <property type="match status" value="2"/>
</dbReference>